<dbReference type="InterPro" id="IPR019358">
    <property type="entry name" value="NEMP_fam"/>
</dbReference>
<comment type="subcellular location">
    <subcellularLocation>
        <location evidence="1">Nucleus inner membrane</location>
        <topology evidence="1">Multi-pass membrane protein</topology>
        <orientation evidence="1">Nucleoplasmic side</orientation>
    </subcellularLocation>
</comment>
<evidence type="ECO:0000256" key="1">
    <source>
        <dbReference type="ARBA" id="ARBA00004575"/>
    </source>
</evidence>
<keyword evidence="6 8" id="KW-0472">Membrane</keyword>
<evidence type="ECO:0000256" key="7">
    <source>
        <dbReference type="ARBA" id="ARBA00023242"/>
    </source>
</evidence>
<feature type="transmembrane region" description="Helical" evidence="8">
    <location>
        <begin position="167"/>
        <end position="190"/>
    </location>
</feature>
<evidence type="ECO:0000256" key="6">
    <source>
        <dbReference type="ARBA" id="ARBA00023136"/>
    </source>
</evidence>
<name>A0A9N9MYI3_9CUCU</name>
<evidence type="ECO:0000256" key="2">
    <source>
        <dbReference type="ARBA" id="ARBA00005748"/>
    </source>
</evidence>
<evidence type="ECO:0000313" key="11">
    <source>
        <dbReference type="Proteomes" id="UP001152799"/>
    </source>
</evidence>
<sequence>MKLLSIVILVLINFTNFIQGGTVLQSKVHYLEQNEIYKYTPGPYNQRELHIFCYQGRPKYIIHIWQSVILKIIHPTDDYTQFDGLTPEDVQKEYNDNSYSWSAVGLFATKSKNLKLNPFNTSCIGIASRDKYSIHLQVISIDLWKILNLVIGLLLFLSAKTLSHNTLFHYLCGISFGICASFLILIYFVSKIFPRKTLMYGVIGAGWTIVIYFLQMLWDNMKLIMSTYQAYVIWYIVATGTISFILCYRWGPVENPRTINLIKWALQLMGLISVFFSSHFQEAAMGQIILLLLITFLPRRWITAPQRYWKKRFPPKLKPLSNDEYYQQGVRETTKALEELRQFCSSPKCNQWNTALKLKDVKRFASFIEGNSHLSDDEILEYETSLVRDNLIDDSSDEEASRISISEDESS</sequence>
<gene>
    <name evidence="10" type="ORF">CEUTPL_LOCUS13427</name>
</gene>
<keyword evidence="7" id="KW-0539">Nucleus</keyword>
<evidence type="ECO:0000256" key="3">
    <source>
        <dbReference type="ARBA" id="ARBA00022692"/>
    </source>
</evidence>
<dbReference type="Proteomes" id="UP001152799">
    <property type="component" value="Chromosome 8"/>
</dbReference>
<proteinExistence type="inferred from homology"/>
<feature type="transmembrane region" description="Helical" evidence="8">
    <location>
        <begin position="284"/>
        <end position="302"/>
    </location>
</feature>
<evidence type="ECO:0000256" key="4">
    <source>
        <dbReference type="ARBA" id="ARBA00022729"/>
    </source>
</evidence>
<evidence type="ECO:0008006" key="12">
    <source>
        <dbReference type="Google" id="ProtNLM"/>
    </source>
</evidence>
<feature type="transmembrane region" description="Helical" evidence="8">
    <location>
        <begin position="197"/>
        <end position="218"/>
    </location>
</feature>
<dbReference type="EMBL" id="OU892284">
    <property type="protein sequence ID" value="CAG9773026.1"/>
    <property type="molecule type" value="Genomic_DNA"/>
</dbReference>
<dbReference type="GO" id="GO:0005637">
    <property type="term" value="C:nuclear inner membrane"/>
    <property type="evidence" value="ECO:0007669"/>
    <property type="project" value="UniProtKB-SubCell"/>
</dbReference>
<dbReference type="OrthoDB" id="509138at2759"/>
<evidence type="ECO:0000313" key="10">
    <source>
        <dbReference type="EMBL" id="CAG9773026.1"/>
    </source>
</evidence>
<feature type="signal peptide" evidence="9">
    <location>
        <begin position="1"/>
        <end position="20"/>
    </location>
</feature>
<keyword evidence="11" id="KW-1185">Reference proteome</keyword>
<evidence type="ECO:0000256" key="8">
    <source>
        <dbReference type="SAM" id="Phobius"/>
    </source>
</evidence>
<comment type="similarity">
    <text evidence="2">Belongs to the NEMP family.</text>
</comment>
<feature type="transmembrane region" description="Helical" evidence="8">
    <location>
        <begin position="230"/>
        <end position="249"/>
    </location>
</feature>
<reference evidence="10" key="1">
    <citation type="submission" date="2022-01" db="EMBL/GenBank/DDBJ databases">
        <authorList>
            <person name="King R."/>
        </authorList>
    </citation>
    <scope>NUCLEOTIDE SEQUENCE</scope>
</reference>
<keyword evidence="4 9" id="KW-0732">Signal</keyword>
<feature type="chain" id="PRO_5040282022" description="Nuclear envelope integral membrane protein 1" evidence="9">
    <location>
        <begin position="21"/>
        <end position="411"/>
    </location>
</feature>
<organism evidence="10 11">
    <name type="scientific">Ceutorhynchus assimilis</name>
    <name type="common">cabbage seed weevil</name>
    <dbReference type="NCBI Taxonomy" id="467358"/>
    <lineage>
        <taxon>Eukaryota</taxon>
        <taxon>Metazoa</taxon>
        <taxon>Ecdysozoa</taxon>
        <taxon>Arthropoda</taxon>
        <taxon>Hexapoda</taxon>
        <taxon>Insecta</taxon>
        <taxon>Pterygota</taxon>
        <taxon>Neoptera</taxon>
        <taxon>Endopterygota</taxon>
        <taxon>Coleoptera</taxon>
        <taxon>Polyphaga</taxon>
        <taxon>Cucujiformia</taxon>
        <taxon>Curculionidae</taxon>
        <taxon>Ceutorhynchinae</taxon>
        <taxon>Ceutorhynchus</taxon>
    </lineage>
</organism>
<accession>A0A9N9MYI3</accession>
<keyword evidence="5 8" id="KW-1133">Transmembrane helix</keyword>
<dbReference type="PANTHER" id="PTHR13598">
    <property type="entry name" value="AT07567P-RELATED"/>
    <property type="match status" value="1"/>
</dbReference>
<evidence type="ECO:0000256" key="5">
    <source>
        <dbReference type="ARBA" id="ARBA00022989"/>
    </source>
</evidence>
<keyword evidence="3 8" id="KW-0812">Transmembrane</keyword>
<dbReference type="AlphaFoldDB" id="A0A9N9MYI3"/>
<protein>
    <recommendedName>
        <fullName evidence="12">Nuclear envelope integral membrane protein 1</fullName>
    </recommendedName>
</protein>
<dbReference type="PANTHER" id="PTHR13598:SF1">
    <property type="entry name" value="AT07567P-RELATED"/>
    <property type="match status" value="1"/>
</dbReference>
<evidence type="ECO:0000256" key="9">
    <source>
        <dbReference type="SAM" id="SignalP"/>
    </source>
</evidence>
<dbReference type="Pfam" id="PF10225">
    <property type="entry name" value="NEMP"/>
    <property type="match status" value="1"/>
</dbReference>